<dbReference type="InterPro" id="IPR042187">
    <property type="entry name" value="Flagellin_C_sub2"/>
</dbReference>
<keyword evidence="9" id="KW-1185">Reference proteome</keyword>
<evidence type="ECO:0000259" key="6">
    <source>
        <dbReference type="Pfam" id="PF00669"/>
    </source>
</evidence>
<evidence type="ECO:0000313" key="8">
    <source>
        <dbReference type="EMBL" id="SMQ62111.1"/>
    </source>
</evidence>
<dbReference type="EMBL" id="FXWH01000001">
    <property type="protein sequence ID" value="SMQ62111.1"/>
    <property type="molecule type" value="Genomic_DNA"/>
</dbReference>
<dbReference type="Proteomes" id="UP000194450">
    <property type="component" value="Unassembled WGS sequence"/>
</dbReference>
<protein>
    <submittedName>
        <fullName evidence="8">Flagellar hook-associated protein 3 FlgL</fullName>
    </submittedName>
</protein>
<dbReference type="Gene3D" id="6.10.10.10">
    <property type="entry name" value="Flagellar export chaperone, C-terminal domain"/>
    <property type="match status" value="1"/>
</dbReference>
<dbReference type="InterPro" id="IPR046358">
    <property type="entry name" value="Flagellin_C"/>
</dbReference>
<evidence type="ECO:0000256" key="3">
    <source>
        <dbReference type="ARBA" id="ARBA00005709"/>
    </source>
</evidence>
<keyword evidence="8" id="KW-0282">Flagellum</keyword>
<dbReference type="OrthoDB" id="9768249at2"/>
<accession>A0A1Y6ELL4</accession>
<dbReference type="Pfam" id="PF00669">
    <property type="entry name" value="Flagellin_N"/>
    <property type="match status" value="1"/>
</dbReference>
<keyword evidence="4" id="KW-0964">Secreted</keyword>
<keyword evidence="5" id="KW-0975">Bacterial flagellum</keyword>
<dbReference type="GO" id="GO:0071973">
    <property type="term" value="P:bacterial-type flagellum-dependent cell motility"/>
    <property type="evidence" value="ECO:0007669"/>
    <property type="project" value="InterPro"/>
</dbReference>
<dbReference type="Pfam" id="PF00700">
    <property type="entry name" value="Flagellin_C"/>
    <property type="match status" value="1"/>
</dbReference>
<dbReference type="Gene3D" id="1.20.1330.10">
    <property type="entry name" value="f41 fragment of flagellin, N-terminal domain"/>
    <property type="match status" value="1"/>
</dbReference>
<dbReference type="NCBIfam" id="TIGR02550">
    <property type="entry name" value="flagell_flgL"/>
    <property type="match status" value="1"/>
</dbReference>
<comment type="similarity">
    <text evidence="3">Belongs to the bacterial flagellin family.</text>
</comment>
<feature type="domain" description="Flagellin N-terminal" evidence="6">
    <location>
        <begin position="12"/>
        <end position="139"/>
    </location>
</feature>
<dbReference type="SUPFAM" id="SSF64518">
    <property type="entry name" value="Phase 1 flagellin"/>
    <property type="match status" value="1"/>
</dbReference>
<evidence type="ECO:0000256" key="5">
    <source>
        <dbReference type="ARBA" id="ARBA00023143"/>
    </source>
</evidence>
<evidence type="ECO:0000256" key="2">
    <source>
        <dbReference type="ARBA" id="ARBA00004613"/>
    </source>
</evidence>
<dbReference type="InterPro" id="IPR001492">
    <property type="entry name" value="Flagellin"/>
</dbReference>
<evidence type="ECO:0000313" key="9">
    <source>
        <dbReference type="Proteomes" id="UP000194450"/>
    </source>
</evidence>
<name>A0A1Y6ELL4_9GAMM</name>
<sequence>MRLSTSLIFSRGLNSVLNTQQALSKVQDQLSAQTKILSPADDPIGKAQVMALDEKIGQNDQFQRNSTTLENNLKREESVLSNITTAIDRARVLAIQAGNGTMSVEDRKALALELESLEDEVFDLMNSQDESGEYIFAGFQNRDESFIYNSAKQTYEYNGDDGQRLLQMSPSLKLAAGDPGSSVFTKVSDRISVSRDAGSTTSEAVFKVNDRQGFIDQLDTLYDDATPANNYFNVEIQAGNQFQVTDSAGAVIAGPSAYTPGEPIRFAGSSFTFKEPPAAGETLTVNFKEPVERNVATAIGDLARSLRNNGDDALKNWENEIGFALDDLSKGKDAVVSARASVGARLNVMDNARNSNFDFQIVNKDARSRIQDVDYATAITELTKQETVLQASQQVYVRINRLSLFNFL</sequence>
<dbReference type="GO" id="GO:0005576">
    <property type="term" value="C:extracellular region"/>
    <property type="evidence" value="ECO:0007669"/>
    <property type="project" value="UniProtKB-SubCell"/>
</dbReference>
<comment type="subcellular location">
    <subcellularLocation>
        <location evidence="1">Bacterial flagellum</location>
    </subcellularLocation>
    <subcellularLocation>
        <location evidence="2">Secreted</location>
    </subcellularLocation>
</comment>
<proteinExistence type="inferred from homology"/>
<keyword evidence="8" id="KW-0966">Cell projection</keyword>
<reference evidence="9" key="1">
    <citation type="submission" date="2017-04" db="EMBL/GenBank/DDBJ databases">
        <authorList>
            <person name="Varghese N."/>
            <person name="Submissions S."/>
        </authorList>
    </citation>
    <scope>NUCLEOTIDE SEQUENCE [LARGE SCALE GENOMIC DNA]</scope>
</reference>
<dbReference type="PANTHER" id="PTHR42792:SF1">
    <property type="entry name" value="FLAGELLAR HOOK-ASSOCIATED PROTEIN 3"/>
    <property type="match status" value="1"/>
</dbReference>
<keyword evidence="8" id="KW-0969">Cilium</keyword>
<gene>
    <name evidence="8" type="ORF">SAMN06297229_0661</name>
</gene>
<organism evidence="8 9">
    <name type="scientific">Pseudidiomarina planktonica</name>
    <dbReference type="NCBI Taxonomy" id="1323738"/>
    <lineage>
        <taxon>Bacteria</taxon>
        <taxon>Pseudomonadati</taxon>
        <taxon>Pseudomonadota</taxon>
        <taxon>Gammaproteobacteria</taxon>
        <taxon>Alteromonadales</taxon>
        <taxon>Idiomarinaceae</taxon>
        <taxon>Pseudidiomarina</taxon>
    </lineage>
</organism>
<evidence type="ECO:0000256" key="1">
    <source>
        <dbReference type="ARBA" id="ARBA00004365"/>
    </source>
</evidence>
<dbReference type="GO" id="GO:0009424">
    <property type="term" value="C:bacterial-type flagellum hook"/>
    <property type="evidence" value="ECO:0007669"/>
    <property type="project" value="InterPro"/>
</dbReference>
<dbReference type="PANTHER" id="PTHR42792">
    <property type="entry name" value="FLAGELLIN"/>
    <property type="match status" value="1"/>
</dbReference>
<dbReference type="InterPro" id="IPR001029">
    <property type="entry name" value="Flagellin_N"/>
</dbReference>
<dbReference type="RefSeq" id="WP_086433825.1">
    <property type="nucleotide sequence ID" value="NZ_FXWH01000001.1"/>
</dbReference>
<evidence type="ECO:0000259" key="7">
    <source>
        <dbReference type="Pfam" id="PF00700"/>
    </source>
</evidence>
<feature type="domain" description="Flagellin C-terminal" evidence="7">
    <location>
        <begin position="335"/>
        <end position="408"/>
    </location>
</feature>
<evidence type="ECO:0000256" key="4">
    <source>
        <dbReference type="ARBA" id="ARBA00022525"/>
    </source>
</evidence>
<dbReference type="GO" id="GO:0005198">
    <property type="term" value="F:structural molecule activity"/>
    <property type="evidence" value="ECO:0007669"/>
    <property type="project" value="InterPro"/>
</dbReference>
<dbReference type="InterPro" id="IPR013384">
    <property type="entry name" value="Flagell_FlgL"/>
</dbReference>
<dbReference type="AlphaFoldDB" id="A0A1Y6ELL4"/>